<dbReference type="InterPro" id="IPR027417">
    <property type="entry name" value="P-loop_NTPase"/>
</dbReference>
<keyword evidence="1 3" id="KW-0547">Nucleotide-binding</keyword>
<dbReference type="Proteomes" id="UP000886785">
    <property type="component" value="Unassembled WGS sequence"/>
</dbReference>
<comment type="caution">
    <text evidence="5">The sequence shown here is derived from an EMBL/GenBank/DDBJ whole genome shotgun (WGS) entry which is preliminary data.</text>
</comment>
<evidence type="ECO:0000313" key="5">
    <source>
        <dbReference type="EMBL" id="HIR58319.1"/>
    </source>
</evidence>
<keyword evidence="3 5" id="KW-0808">Transferase</keyword>
<accession>A0A9D1DSK7</accession>
<dbReference type="GO" id="GO:0015937">
    <property type="term" value="P:coenzyme A biosynthetic process"/>
    <property type="evidence" value="ECO:0007669"/>
    <property type="project" value="UniProtKB-UniRule"/>
</dbReference>
<comment type="function">
    <text evidence="3">Catalyzes the phosphorylation of the 3'-hydroxyl group of dephosphocoenzyme A to form coenzyme A.</text>
</comment>
<dbReference type="CDD" id="cd02022">
    <property type="entry name" value="DPCK"/>
    <property type="match status" value="1"/>
</dbReference>
<dbReference type="InterPro" id="IPR001977">
    <property type="entry name" value="Depp_CoAkinase"/>
</dbReference>
<evidence type="ECO:0000313" key="6">
    <source>
        <dbReference type="Proteomes" id="UP000886785"/>
    </source>
</evidence>
<dbReference type="EMBL" id="DVHF01000151">
    <property type="protein sequence ID" value="HIR58319.1"/>
    <property type="molecule type" value="Genomic_DNA"/>
</dbReference>
<protein>
    <recommendedName>
        <fullName evidence="3 4">Dephospho-CoA kinase</fullName>
        <ecNumber evidence="3 4">2.7.1.24</ecNumber>
    </recommendedName>
    <alternativeName>
        <fullName evidence="3">Dephosphocoenzyme A kinase</fullName>
    </alternativeName>
</protein>
<comment type="subcellular location">
    <subcellularLocation>
        <location evidence="3">Cytoplasm</location>
    </subcellularLocation>
</comment>
<proteinExistence type="inferred from homology"/>
<dbReference type="GO" id="GO:0005737">
    <property type="term" value="C:cytoplasm"/>
    <property type="evidence" value="ECO:0007669"/>
    <property type="project" value="UniProtKB-SubCell"/>
</dbReference>
<sequence>MDKTIVIGLTGPTGAGKSTVAQAMLERGCALVDCDRVAREVTDSCEPCLRELSQEFGDDILRDGRLDRRLLASRAFSSPEKSLRLNEITHPWICRKSVEKIESFRQAGVPAVLLDAPLLFEARMEGICDFVVAVTAPARVRLERVLARDGISRELALSRIRAQHSARYYRQRSDFWIDGAAGIESVRSRAGEILSQILRSDNGDTHEG</sequence>
<reference evidence="5" key="1">
    <citation type="submission" date="2020-10" db="EMBL/GenBank/DDBJ databases">
        <authorList>
            <person name="Gilroy R."/>
        </authorList>
    </citation>
    <scope>NUCLEOTIDE SEQUENCE</scope>
    <source>
        <strain evidence="5">ChiSjej1B19-7085</strain>
    </source>
</reference>
<evidence type="ECO:0000256" key="1">
    <source>
        <dbReference type="ARBA" id="ARBA00022741"/>
    </source>
</evidence>
<comment type="similarity">
    <text evidence="3">Belongs to the CoaE family.</text>
</comment>
<keyword evidence="2 3" id="KW-0067">ATP-binding</keyword>
<dbReference type="NCBIfam" id="TIGR00152">
    <property type="entry name" value="dephospho-CoA kinase"/>
    <property type="match status" value="1"/>
</dbReference>
<dbReference type="PANTHER" id="PTHR10695">
    <property type="entry name" value="DEPHOSPHO-COA KINASE-RELATED"/>
    <property type="match status" value="1"/>
</dbReference>
<dbReference type="AlphaFoldDB" id="A0A9D1DSK7"/>
<dbReference type="PANTHER" id="PTHR10695:SF46">
    <property type="entry name" value="BIFUNCTIONAL COENZYME A SYNTHASE-RELATED"/>
    <property type="match status" value="1"/>
</dbReference>
<evidence type="ECO:0000256" key="3">
    <source>
        <dbReference type="HAMAP-Rule" id="MF_00376"/>
    </source>
</evidence>
<dbReference type="Pfam" id="PF01121">
    <property type="entry name" value="CoaE"/>
    <property type="match status" value="1"/>
</dbReference>
<reference evidence="5" key="2">
    <citation type="journal article" date="2021" name="PeerJ">
        <title>Extensive microbial diversity within the chicken gut microbiome revealed by metagenomics and culture.</title>
        <authorList>
            <person name="Gilroy R."/>
            <person name="Ravi A."/>
            <person name="Getino M."/>
            <person name="Pursley I."/>
            <person name="Horton D.L."/>
            <person name="Alikhan N.F."/>
            <person name="Baker D."/>
            <person name="Gharbi K."/>
            <person name="Hall N."/>
            <person name="Watson M."/>
            <person name="Adriaenssens E.M."/>
            <person name="Foster-Nyarko E."/>
            <person name="Jarju S."/>
            <person name="Secka A."/>
            <person name="Antonio M."/>
            <person name="Oren A."/>
            <person name="Chaudhuri R.R."/>
            <person name="La Ragione R."/>
            <person name="Hildebrand F."/>
            <person name="Pallen M.J."/>
        </authorList>
    </citation>
    <scope>NUCLEOTIDE SEQUENCE</scope>
    <source>
        <strain evidence="5">ChiSjej1B19-7085</strain>
    </source>
</reference>
<gene>
    <name evidence="3" type="primary">coaE</name>
    <name evidence="5" type="ORF">IAA54_11725</name>
</gene>
<name>A0A9D1DSK7_9FIRM</name>
<evidence type="ECO:0000256" key="4">
    <source>
        <dbReference type="NCBIfam" id="TIGR00152"/>
    </source>
</evidence>
<keyword evidence="3" id="KW-0173">Coenzyme A biosynthesis</keyword>
<organism evidence="5 6">
    <name type="scientific">Candidatus Gallacutalibacter pullicola</name>
    <dbReference type="NCBI Taxonomy" id="2840830"/>
    <lineage>
        <taxon>Bacteria</taxon>
        <taxon>Bacillati</taxon>
        <taxon>Bacillota</taxon>
        <taxon>Clostridia</taxon>
        <taxon>Eubacteriales</taxon>
        <taxon>Candidatus Gallacutalibacter</taxon>
    </lineage>
</organism>
<dbReference type="HAMAP" id="MF_00376">
    <property type="entry name" value="Dephospho_CoA_kinase"/>
    <property type="match status" value="1"/>
</dbReference>
<dbReference type="EC" id="2.7.1.24" evidence="3 4"/>
<dbReference type="Gene3D" id="3.40.50.300">
    <property type="entry name" value="P-loop containing nucleotide triphosphate hydrolases"/>
    <property type="match status" value="1"/>
</dbReference>
<dbReference type="SUPFAM" id="SSF52540">
    <property type="entry name" value="P-loop containing nucleoside triphosphate hydrolases"/>
    <property type="match status" value="1"/>
</dbReference>
<feature type="binding site" evidence="3">
    <location>
        <begin position="14"/>
        <end position="19"/>
    </location>
    <ligand>
        <name>ATP</name>
        <dbReference type="ChEBI" id="CHEBI:30616"/>
    </ligand>
</feature>
<dbReference type="GO" id="GO:0005524">
    <property type="term" value="F:ATP binding"/>
    <property type="evidence" value="ECO:0007669"/>
    <property type="project" value="UniProtKB-UniRule"/>
</dbReference>
<comment type="pathway">
    <text evidence="3">Cofactor biosynthesis; coenzyme A biosynthesis; CoA from (R)-pantothenate: step 5/5.</text>
</comment>
<dbReference type="PROSITE" id="PS51219">
    <property type="entry name" value="DPCK"/>
    <property type="match status" value="1"/>
</dbReference>
<comment type="catalytic activity">
    <reaction evidence="3">
        <text>3'-dephospho-CoA + ATP = ADP + CoA + H(+)</text>
        <dbReference type="Rhea" id="RHEA:18245"/>
        <dbReference type="ChEBI" id="CHEBI:15378"/>
        <dbReference type="ChEBI" id="CHEBI:30616"/>
        <dbReference type="ChEBI" id="CHEBI:57287"/>
        <dbReference type="ChEBI" id="CHEBI:57328"/>
        <dbReference type="ChEBI" id="CHEBI:456216"/>
        <dbReference type="EC" id="2.7.1.24"/>
    </reaction>
</comment>
<dbReference type="GO" id="GO:0004140">
    <property type="term" value="F:dephospho-CoA kinase activity"/>
    <property type="evidence" value="ECO:0007669"/>
    <property type="project" value="UniProtKB-UniRule"/>
</dbReference>
<keyword evidence="3" id="KW-0963">Cytoplasm</keyword>
<keyword evidence="3 5" id="KW-0418">Kinase</keyword>
<evidence type="ECO:0000256" key="2">
    <source>
        <dbReference type="ARBA" id="ARBA00022840"/>
    </source>
</evidence>